<proteinExistence type="predicted"/>
<reference evidence="3" key="1">
    <citation type="journal article" date="2019" name="Int. J. Syst. Evol. Microbiol.">
        <title>The Global Catalogue of Microorganisms (GCM) 10K type strain sequencing project: providing services to taxonomists for standard genome sequencing and annotation.</title>
        <authorList>
            <consortium name="The Broad Institute Genomics Platform"/>
            <consortium name="The Broad Institute Genome Sequencing Center for Infectious Disease"/>
            <person name="Wu L."/>
            <person name="Ma J."/>
        </authorList>
    </citation>
    <scope>NUCLEOTIDE SEQUENCE [LARGE SCALE GENOMIC DNA]</scope>
    <source>
        <strain evidence="3">CGMCC 4.7643</strain>
    </source>
</reference>
<dbReference type="RefSeq" id="WP_345389214.1">
    <property type="nucleotide sequence ID" value="NZ_BAABHG010000003.1"/>
</dbReference>
<sequence>MRGTKRALAAVALAAAVTVAGGAAASAAPTPAEPSLVGSAKLYRADGQDVRFAVDAHGLGPEARGTFRVSHRSGKDFGWFAGRVDCLVVGGPVAVLTGVVTDTNLPALRGLRRGITVYDNGKHDRVGYSWVVEDGKSVPKCLSSAPFEKVESGDFKAVEWFPPAGA</sequence>
<gene>
    <name evidence="2" type="ORF">ACFSYJ_03680</name>
</gene>
<organism evidence="2 3">
    <name type="scientific">Amycolatopsis samaneae</name>
    <dbReference type="NCBI Taxonomy" id="664691"/>
    <lineage>
        <taxon>Bacteria</taxon>
        <taxon>Bacillati</taxon>
        <taxon>Actinomycetota</taxon>
        <taxon>Actinomycetes</taxon>
        <taxon>Pseudonocardiales</taxon>
        <taxon>Pseudonocardiaceae</taxon>
        <taxon>Amycolatopsis</taxon>
    </lineage>
</organism>
<keyword evidence="1" id="KW-0732">Signal</keyword>
<accession>A0ABW5G863</accession>
<evidence type="ECO:0000256" key="1">
    <source>
        <dbReference type="SAM" id="SignalP"/>
    </source>
</evidence>
<keyword evidence="3" id="KW-1185">Reference proteome</keyword>
<name>A0ABW5G863_9PSEU</name>
<evidence type="ECO:0000313" key="2">
    <source>
        <dbReference type="EMBL" id="MFD2457681.1"/>
    </source>
</evidence>
<evidence type="ECO:0000313" key="3">
    <source>
        <dbReference type="Proteomes" id="UP001597419"/>
    </source>
</evidence>
<feature type="chain" id="PRO_5046322910" description="Repetin" evidence="1">
    <location>
        <begin position="28"/>
        <end position="166"/>
    </location>
</feature>
<dbReference type="EMBL" id="JBHUKU010000002">
    <property type="protein sequence ID" value="MFD2457681.1"/>
    <property type="molecule type" value="Genomic_DNA"/>
</dbReference>
<feature type="signal peptide" evidence="1">
    <location>
        <begin position="1"/>
        <end position="27"/>
    </location>
</feature>
<dbReference type="Proteomes" id="UP001597419">
    <property type="component" value="Unassembled WGS sequence"/>
</dbReference>
<evidence type="ECO:0008006" key="4">
    <source>
        <dbReference type="Google" id="ProtNLM"/>
    </source>
</evidence>
<comment type="caution">
    <text evidence="2">The sequence shown here is derived from an EMBL/GenBank/DDBJ whole genome shotgun (WGS) entry which is preliminary data.</text>
</comment>
<protein>
    <recommendedName>
        <fullName evidence="4">Repetin</fullName>
    </recommendedName>
</protein>